<organism evidence="1 2">
    <name type="scientific">Ectopseudomonas composti</name>
    <dbReference type="NCBI Taxonomy" id="658457"/>
    <lineage>
        <taxon>Bacteria</taxon>
        <taxon>Pseudomonadati</taxon>
        <taxon>Pseudomonadota</taxon>
        <taxon>Gammaproteobacteria</taxon>
        <taxon>Pseudomonadales</taxon>
        <taxon>Pseudomonadaceae</taxon>
        <taxon>Ectopseudomonas</taxon>
    </lineage>
</organism>
<dbReference type="RefSeq" id="WP_074940827.1">
    <property type="nucleotide sequence ID" value="NZ_FOWP01000011.1"/>
</dbReference>
<dbReference type="InterPro" id="IPR021333">
    <property type="entry name" value="DUF2946"/>
</dbReference>
<dbReference type="EMBL" id="FOWP01000011">
    <property type="protein sequence ID" value="SFP41728.1"/>
    <property type="molecule type" value="Genomic_DNA"/>
</dbReference>
<accession>A0A1I5Q5U5</accession>
<evidence type="ECO:0000313" key="2">
    <source>
        <dbReference type="Proteomes" id="UP000182400"/>
    </source>
</evidence>
<reference evidence="1 2" key="1">
    <citation type="submission" date="2016-10" db="EMBL/GenBank/DDBJ databases">
        <authorList>
            <person name="de Groot N.N."/>
        </authorList>
    </citation>
    <scope>NUCLEOTIDE SEQUENCE [LARGE SCALE GENOMIC DNA]</scope>
    <source>
        <strain evidence="1 2">CCUG 59231</strain>
    </source>
</reference>
<dbReference type="AlphaFoldDB" id="A0A1I5Q5U5"/>
<name>A0A1I5Q5U5_9GAMM</name>
<dbReference type="STRING" id="658457.SAMN05216601_11115"/>
<proteinExistence type="predicted"/>
<gene>
    <name evidence="1" type="ORF">SAMN05216601_11115</name>
</gene>
<sequence>MMFTARRRTFAAQLGLLAFVLIVLAPLASQLRAEPADWHWLSELSCHDGAGSVPAPTGSSNPVLQVDACGYCSLFSHCPVLADTYSLAASRLESSRDVALALPAHPLPGAHFPHALPRAPPMRN</sequence>
<dbReference type="Proteomes" id="UP000182400">
    <property type="component" value="Unassembled WGS sequence"/>
</dbReference>
<dbReference type="OrthoDB" id="6896047at2"/>
<evidence type="ECO:0000313" key="1">
    <source>
        <dbReference type="EMBL" id="SFP41728.1"/>
    </source>
</evidence>
<protein>
    <recommendedName>
        <fullName evidence="3">DUF2946 domain-containing protein</fullName>
    </recommendedName>
</protein>
<evidence type="ECO:0008006" key="3">
    <source>
        <dbReference type="Google" id="ProtNLM"/>
    </source>
</evidence>
<dbReference type="Pfam" id="PF11162">
    <property type="entry name" value="DUF2946"/>
    <property type="match status" value="1"/>
</dbReference>